<dbReference type="PANTHER" id="PTHR15623">
    <property type="entry name" value="SPERMATOGENESIS-ASSOCIATED SERINE-RICH PROTEIN 2-RELATED"/>
    <property type="match status" value="1"/>
</dbReference>
<reference evidence="4 5" key="1">
    <citation type="submission" date="2025-04" db="UniProtKB">
        <authorList>
            <consortium name="RefSeq"/>
        </authorList>
    </citation>
    <scope>IDENTIFICATION</scope>
    <source>
        <tissue evidence="4 5">Blood</tissue>
    </source>
</reference>
<evidence type="ECO:0000313" key="3">
    <source>
        <dbReference type="Proteomes" id="UP001652622"/>
    </source>
</evidence>
<dbReference type="InterPro" id="IPR009060">
    <property type="entry name" value="UBA-like_sf"/>
</dbReference>
<protein>
    <submittedName>
        <fullName evidence="4 5">Spermatogenesis-associated serine-rich protein 2</fullName>
    </submittedName>
</protein>
<dbReference type="PANTHER" id="PTHR15623:SF10">
    <property type="entry name" value="SPERMATOGENESIS-ASSOCIATED SERINE-RICH PROTEIN 2"/>
    <property type="match status" value="1"/>
</dbReference>
<dbReference type="AlphaFoldDB" id="A0A6P9BAX9"/>
<feature type="region of interest" description="Disordered" evidence="2">
    <location>
        <begin position="186"/>
        <end position="248"/>
    </location>
</feature>
<feature type="region of interest" description="Disordered" evidence="2">
    <location>
        <begin position="382"/>
        <end position="555"/>
    </location>
</feature>
<dbReference type="OrthoDB" id="6136201at2759"/>
<proteinExistence type="inferred from homology"/>
<dbReference type="RefSeq" id="XP_034268442.1">
    <property type="nucleotide sequence ID" value="XM_034412551.1"/>
</dbReference>
<gene>
    <name evidence="4 5 6" type="primary">SPATS2</name>
</gene>
<evidence type="ECO:0000313" key="4">
    <source>
        <dbReference type="RefSeq" id="XP_034268441.1"/>
    </source>
</evidence>
<feature type="compositionally biased region" description="Low complexity" evidence="2">
    <location>
        <begin position="215"/>
        <end position="232"/>
    </location>
</feature>
<sequence>MSKKQNQKDLSGFIFDVQSNTVMAQGGTFENMKEKISAVRAIVPNRSNNEIILVLQHFDNCVDRTVQAFMEGSATAVLKEWTVTGKKKNKKKKTKSKPSAESSANLPDPSKPAATEEEQSAVSSEKGGINGYHVNGSTNDTESVDSLSEGLETLSIDARELEESEPATPETPDGAALLQFENGITNLSPKSASTRSSQNTQSLRVQPELRNAGKSLSRSASSTQSPAPSSLAMLDEVPVPPGNKKLGSNIEKSVKDLQRCTVSLSRYRVVVKEEMDASIKKMKQVFAELQSCLMDREVALLGEMDKVKAEAMEILSSRQKKAEALKKLTDVAVRMSEEQLVELRADIKHFVSERKYDEDLGRVARFTCDLDALKKSIESFGQVSHPKNSYSTRSRCSSMTSMAASSPDKSTTTVCASTSSPSLIMANKKPSSPIETSTNATSRPSQSHREGFQGNRRSGQGYRPQGQRQNGSSHLNSNRYRNGSWYQSNYKSRPPSGNANSLNQTCPTGINGTGPGPEPGPPAPSLQTHLVPLSPEVKALPQRKPRSSQYEASNS</sequence>
<dbReference type="GeneID" id="117662859"/>
<evidence type="ECO:0000313" key="6">
    <source>
        <dbReference type="RefSeq" id="XP_060544823.1"/>
    </source>
</evidence>
<dbReference type="InterPro" id="IPR009816">
    <property type="entry name" value="SPATS2-like"/>
</dbReference>
<feature type="compositionally biased region" description="Polar residues" evidence="2">
    <location>
        <begin position="186"/>
        <end position="204"/>
    </location>
</feature>
<dbReference type="OMA" id="RNGPWYQ"/>
<evidence type="ECO:0000256" key="2">
    <source>
        <dbReference type="SAM" id="MobiDB-lite"/>
    </source>
</evidence>
<dbReference type="CTD" id="65244"/>
<feature type="compositionally biased region" description="Low complexity" evidence="2">
    <location>
        <begin position="389"/>
        <end position="406"/>
    </location>
</feature>
<evidence type="ECO:0000313" key="5">
    <source>
        <dbReference type="RefSeq" id="XP_034268442.1"/>
    </source>
</evidence>
<dbReference type="KEGG" id="pgut:117662859"/>
<comment type="similarity">
    <text evidence="1">Belongs to the SPATS2 family.</text>
</comment>
<feature type="compositionally biased region" description="Polar residues" evidence="2">
    <location>
        <begin position="429"/>
        <end position="445"/>
    </location>
</feature>
<keyword evidence="3" id="KW-1185">Reference proteome</keyword>
<feature type="compositionally biased region" description="Polar residues" evidence="2">
    <location>
        <begin position="407"/>
        <end position="422"/>
    </location>
</feature>
<feature type="compositionally biased region" description="Polar residues" evidence="2">
    <location>
        <begin position="466"/>
        <end position="504"/>
    </location>
</feature>
<feature type="compositionally biased region" description="Basic residues" evidence="2">
    <location>
        <begin position="85"/>
        <end position="96"/>
    </location>
</feature>
<feature type="region of interest" description="Disordered" evidence="2">
    <location>
        <begin position="85"/>
        <end position="147"/>
    </location>
</feature>
<dbReference type="RefSeq" id="XP_060544823.1">
    <property type="nucleotide sequence ID" value="XM_060688840.1"/>
</dbReference>
<dbReference type="SUPFAM" id="SSF46934">
    <property type="entry name" value="UBA-like"/>
    <property type="match status" value="1"/>
</dbReference>
<dbReference type="Proteomes" id="UP001652622">
    <property type="component" value="Unplaced"/>
</dbReference>
<dbReference type="GO" id="GO:0005737">
    <property type="term" value="C:cytoplasm"/>
    <property type="evidence" value="ECO:0007669"/>
    <property type="project" value="TreeGrafter"/>
</dbReference>
<dbReference type="RefSeq" id="XP_034268441.1">
    <property type="nucleotide sequence ID" value="XM_034412550.1"/>
</dbReference>
<organism evidence="3 5">
    <name type="scientific">Pantherophis guttatus</name>
    <name type="common">Corn snake</name>
    <name type="synonym">Elaphe guttata</name>
    <dbReference type="NCBI Taxonomy" id="94885"/>
    <lineage>
        <taxon>Eukaryota</taxon>
        <taxon>Metazoa</taxon>
        <taxon>Chordata</taxon>
        <taxon>Craniata</taxon>
        <taxon>Vertebrata</taxon>
        <taxon>Euteleostomi</taxon>
        <taxon>Lepidosauria</taxon>
        <taxon>Squamata</taxon>
        <taxon>Bifurcata</taxon>
        <taxon>Unidentata</taxon>
        <taxon>Episquamata</taxon>
        <taxon>Toxicofera</taxon>
        <taxon>Serpentes</taxon>
        <taxon>Colubroidea</taxon>
        <taxon>Colubridae</taxon>
        <taxon>Colubrinae</taxon>
        <taxon>Pantherophis</taxon>
    </lineage>
</organism>
<accession>A0A6P9BAX9</accession>
<feature type="compositionally biased region" description="Polar residues" evidence="2">
    <location>
        <begin position="135"/>
        <end position="146"/>
    </location>
</feature>
<name>A0A6P9BAX9_PANGU</name>
<evidence type="ECO:0000256" key="1">
    <source>
        <dbReference type="ARBA" id="ARBA00007105"/>
    </source>
</evidence>
<dbReference type="Pfam" id="PF07139">
    <property type="entry name" value="SPATS2-like"/>
    <property type="match status" value="1"/>
</dbReference>